<evidence type="ECO:0000313" key="2">
    <source>
        <dbReference type="EMBL" id="CCD13726.1"/>
    </source>
</evidence>
<evidence type="ECO:0000256" key="1">
    <source>
        <dbReference type="SAM" id="MobiDB-lite"/>
    </source>
</evidence>
<dbReference type="EMBL" id="CAEQ01001255">
    <property type="protein sequence ID" value="CCD13726.1"/>
    <property type="molecule type" value="Genomic_DNA"/>
</dbReference>
<comment type="caution">
    <text evidence="2">The sequence shown here is derived from an EMBL/GenBank/DDBJ whole genome shotgun (WGS) entry which is preliminary data.</text>
</comment>
<sequence length="193" mass="21713">MRRSSAFFAATRLSRESIRSAAKTKGSVSTGKELRNGFDRLILAPVSESGKSQTVWKAVAGRPCRLRACWCDARVDIVPYANVLHYHCKYEQLTNDLGYEMEPSRKFITRGSRPSGRHDSRVSVKSSDRRKAMTPWQGSSNTGYPGNRTTYQGCKGTSHQCESIGFYGKPRPDKRSVVFFSDQHPMLARGLRE</sequence>
<feature type="compositionally biased region" description="Basic and acidic residues" evidence="1">
    <location>
        <begin position="116"/>
        <end position="131"/>
    </location>
</feature>
<organism evidence="2 3">
    <name type="scientific">Trypanosoma congolense (strain IL3000)</name>
    <dbReference type="NCBI Taxonomy" id="1068625"/>
    <lineage>
        <taxon>Eukaryota</taxon>
        <taxon>Discoba</taxon>
        <taxon>Euglenozoa</taxon>
        <taxon>Kinetoplastea</taxon>
        <taxon>Metakinetoplastina</taxon>
        <taxon>Trypanosomatida</taxon>
        <taxon>Trypanosomatidae</taxon>
        <taxon>Trypanosoma</taxon>
        <taxon>Nannomonas</taxon>
    </lineage>
</organism>
<evidence type="ECO:0000313" key="3">
    <source>
        <dbReference type="Proteomes" id="UP000000702"/>
    </source>
</evidence>
<name>F9W936_TRYCI</name>
<proteinExistence type="predicted"/>
<reference evidence="2 3" key="2">
    <citation type="journal article" date="2012" name="Proc. Natl. Acad. Sci. U.S.A.">
        <title>Antigenic diversity is generated by distinct evolutionary mechanisms in African trypanosome species.</title>
        <authorList>
            <person name="Jackson A.P."/>
            <person name="Berry A."/>
            <person name="Aslett M."/>
            <person name="Allison H.C."/>
            <person name="Burton P."/>
            <person name="Vavrova-Anderson J."/>
            <person name="Brown R."/>
            <person name="Browne H."/>
            <person name="Corton N."/>
            <person name="Hauser H."/>
            <person name="Gamble J."/>
            <person name="Gilderthorp R."/>
            <person name="Marcello L."/>
            <person name="McQuillan J."/>
            <person name="Otto T.D."/>
            <person name="Quail M.A."/>
            <person name="Sanders M.J."/>
            <person name="van Tonder A."/>
            <person name="Ginger M.L."/>
            <person name="Field M.C."/>
            <person name="Barry J.D."/>
            <person name="Hertz-Fowler C."/>
            <person name="Berriman M."/>
        </authorList>
    </citation>
    <scope>NUCLEOTIDE SEQUENCE [LARGE SCALE GENOMIC DNA]</scope>
    <source>
        <strain evidence="2 3">IL3000</strain>
    </source>
</reference>
<protein>
    <submittedName>
        <fullName evidence="2">WGS project CAEQ00000000 data, annotated contig 18</fullName>
    </submittedName>
</protein>
<dbReference type="AlphaFoldDB" id="F9W936"/>
<dbReference type="Proteomes" id="UP000000702">
    <property type="component" value="Unassembled WGS sequence"/>
</dbReference>
<reference evidence="3" key="1">
    <citation type="submission" date="2011-07" db="EMBL/GenBank/DDBJ databases">
        <title>Divergent evolution of antigenic variation in African trypanosomes.</title>
        <authorList>
            <person name="Jackson A.P."/>
            <person name="Berry A."/>
            <person name="Allison H.C."/>
            <person name="Burton P."/>
            <person name="Anderson J."/>
            <person name="Aslett M."/>
            <person name="Brown R."/>
            <person name="Corton N."/>
            <person name="Harris D."/>
            <person name="Hauser H."/>
            <person name="Gamble J."/>
            <person name="Gilderthorp R."/>
            <person name="McQuillan J."/>
            <person name="Quail M.A."/>
            <person name="Sanders M."/>
            <person name="Van Tonder A."/>
            <person name="Ginger M.L."/>
            <person name="Donelson J.E."/>
            <person name="Field M.C."/>
            <person name="Barry J.D."/>
            <person name="Berriman M."/>
            <person name="Hertz-Fowler C."/>
        </authorList>
    </citation>
    <scope>NUCLEOTIDE SEQUENCE [LARGE SCALE GENOMIC DNA]</scope>
    <source>
        <strain evidence="3">IL3000</strain>
    </source>
</reference>
<feature type="compositionally biased region" description="Polar residues" evidence="1">
    <location>
        <begin position="136"/>
        <end position="149"/>
    </location>
</feature>
<dbReference type="VEuPathDB" id="TriTrypDB:TcIL3000_0_00450"/>
<accession>F9W936</accession>
<keyword evidence="3" id="KW-1185">Reference proteome</keyword>
<feature type="region of interest" description="Disordered" evidence="1">
    <location>
        <begin position="108"/>
        <end position="149"/>
    </location>
</feature>
<gene>
    <name evidence="2" type="ORF">TCIL3000_0_00450</name>
</gene>